<accession>A0A9N8PUN9</accession>
<protein>
    <submittedName>
        <fullName evidence="1">Uncharacterized protein</fullName>
    </submittedName>
</protein>
<dbReference type="OrthoDB" id="9970124at2759"/>
<gene>
    <name evidence="1" type="ORF">AWRI4620_LOCUS5930</name>
</gene>
<name>A0A9N8PUN9_9PEZI</name>
<evidence type="ECO:0000313" key="1">
    <source>
        <dbReference type="EMBL" id="CAD0111675.1"/>
    </source>
</evidence>
<dbReference type="Proteomes" id="UP000745764">
    <property type="component" value="Unassembled WGS sequence"/>
</dbReference>
<comment type="caution">
    <text evidence="1">The sequence shown here is derived from an EMBL/GenBank/DDBJ whole genome shotgun (WGS) entry which is preliminary data.</text>
</comment>
<sequence>MGERAPWIRKFRDEFDALTEATMTALQNASCESRADEMARTVPAPDFTTFDGLGMTDAAASEMVRELSEWLQS</sequence>
<reference evidence="1" key="1">
    <citation type="submission" date="2020-06" db="EMBL/GenBank/DDBJ databases">
        <authorList>
            <person name="Onetto C."/>
        </authorList>
    </citation>
    <scope>NUCLEOTIDE SEQUENCE</scope>
</reference>
<organism evidence="1 2">
    <name type="scientific">Aureobasidium uvarum</name>
    <dbReference type="NCBI Taxonomy" id="2773716"/>
    <lineage>
        <taxon>Eukaryota</taxon>
        <taxon>Fungi</taxon>
        <taxon>Dikarya</taxon>
        <taxon>Ascomycota</taxon>
        <taxon>Pezizomycotina</taxon>
        <taxon>Dothideomycetes</taxon>
        <taxon>Dothideomycetidae</taxon>
        <taxon>Dothideales</taxon>
        <taxon>Saccotheciaceae</taxon>
        <taxon>Aureobasidium</taxon>
    </lineage>
</organism>
<dbReference type="EMBL" id="CAINUL010000014">
    <property type="protein sequence ID" value="CAD0111675.1"/>
    <property type="molecule type" value="Genomic_DNA"/>
</dbReference>
<keyword evidence="2" id="KW-1185">Reference proteome</keyword>
<evidence type="ECO:0000313" key="2">
    <source>
        <dbReference type="Proteomes" id="UP000745764"/>
    </source>
</evidence>
<dbReference type="AlphaFoldDB" id="A0A9N8PUN9"/>
<proteinExistence type="predicted"/>